<dbReference type="Pfam" id="PF06283">
    <property type="entry name" value="ThuA"/>
    <property type="match status" value="1"/>
</dbReference>
<evidence type="ECO:0000256" key="1">
    <source>
        <dbReference type="SAM" id="Phobius"/>
    </source>
</evidence>
<dbReference type="InterPro" id="IPR029010">
    <property type="entry name" value="ThuA-like"/>
</dbReference>
<keyword evidence="1" id="KW-1133">Transmembrane helix</keyword>
<accession>A0ABT8RIB5</accession>
<reference evidence="3" key="1">
    <citation type="submission" date="2023-07" db="EMBL/GenBank/DDBJ databases">
        <title>The genome sequence of Rhodocytophaga aerolata KACC 12507.</title>
        <authorList>
            <person name="Zhang X."/>
        </authorList>
    </citation>
    <scope>NUCLEOTIDE SEQUENCE</scope>
    <source>
        <strain evidence="3">KACC 12507</strain>
    </source>
</reference>
<dbReference type="RefSeq" id="WP_378410692.1">
    <property type="nucleotide sequence ID" value="NZ_JBHSMY010000128.1"/>
</dbReference>
<name>A0ABT8RIB5_9BACT</name>
<keyword evidence="1" id="KW-0812">Transmembrane</keyword>
<feature type="domain" description="ThuA-like" evidence="2">
    <location>
        <begin position="55"/>
        <end position="280"/>
    </location>
</feature>
<dbReference type="Gene3D" id="3.40.50.880">
    <property type="match status" value="1"/>
</dbReference>
<feature type="transmembrane region" description="Helical" evidence="1">
    <location>
        <begin position="9"/>
        <end position="29"/>
    </location>
</feature>
<gene>
    <name evidence="3" type="ORF">Q0590_31830</name>
</gene>
<evidence type="ECO:0000313" key="4">
    <source>
        <dbReference type="Proteomes" id="UP001168528"/>
    </source>
</evidence>
<protein>
    <submittedName>
        <fullName evidence="3">ThuA domain-containing protein</fullName>
    </submittedName>
</protein>
<proteinExistence type="predicted"/>
<evidence type="ECO:0000313" key="3">
    <source>
        <dbReference type="EMBL" id="MDO1450908.1"/>
    </source>
</evidence>
<dbReference type="PANTHER" id="PTHR40469">
    <property type="entry name" value="SECRETED GLYCOSYL HYDROLASE"/>
    <property type="match status" value="1"/>
</dbReference>
<sequence length="283" mass="32029">MMKRMLKIILWSGIGIIAVAGILLAGFLYKVKHGFPVSYETQVPSIDFPSTHTSVLLFSKATGFRHGESIEAGKKAFAELARKNNWFLYSTEEGGVFNPEQLANFDVVIFNNSTGRVLNDTQQRALENYVEQGGSLIGIHGSGDDSHHWEWYEQNLTGVRFSHHPIDPQLQQTTVMLNAVPDTLLIQGLPKQWTHTDEWYVFFENPRTKGFEVLYTIDGEKIIPGGNFLWIIDKDFGMGKDHPVSWYRASGRGRTFYTSMGHQAEAWEQPAFLQMLENAVGSR</sequence>
<dbReference type="EMBL" id="JAUKPO010000038">
    <property type="protein sequence ID" value="MDO1450908.1"/>
    <property type="molecule type" value="Genomic_DNA"/>
</dbReference>
<dbReference type="PANTHER" id="PTHR40469:SF2">
    <property type="entry name" value="GALACTOSE-BINDING DOMAIN-LIKE SUPERFAMILY PROTEIN"/>
    <property type="match status" value="1"/>
</dbReference>
<dbReference type="SUPFAM" id="SSF52317">
    <property type="entry name" value="Class I glutamine amidotransferase-like"/>
    <property type="match status" value="1"/>
</dbReference>
<keyword evidence="1" id="KW-0472">Membrane</keyword>
<keyword evidence="4" id="KW-1185">Reference proteome</keyword>
<dbReference type="CDD" id="cd03143">
    <property type="entry name" value="A4_beta-galactosidase_middle_domain"/>
    <property type="match status" value="1"/>
</dbReference>
<dbReference type="InterPro" id="IPR029062">
    <property type="entry name" value="Class_I_gatase-like"/>
</dbReference>
<organism evidence="3 4">
    <name type="scientific">Rhodocytophaga aerolata</name>
    <dbReference type="NCBI Taxonomy" id="455078"/>
    <lineage>
        <taxon>Bacteria</taxon>
        <taxon>Pseudomonadati</taxon>
        <taxon>Bacteroidota</taxon>
        <taxon>Cytophagia</taxon>
        <taxon>Cytophagales</taxon>
        <taxon>Rhodocytophagaceae</taxon>
        <taxon>Rhodocytophaga</taxon>
    </lineage>
</organism>
<comment type="caution">
    <text evidence="3">The sequence shown here is derived from an EMBL/GenBank/DDBJ whole genome shotgun (WGS) entry which is preliminary data.</text>
</comment>
<evidence type="ECO:0000259" key="2">
    <source>
        <dbReference type="Pfam" id="PF06283"/>
    </source>
</evidence>
<dbReference type="Proteomes" id="UP001168528">
    <property type="component" value="Unassembled WGS sequence"/>
</dbReference>